<feature type="transmembrane region" description="Helical" evidence="9">
    <location>
        <begin position="234"/>
        <end position="255"/>
    </location>
</feature>
<accession>A0AA35Z3Q3</accession>
<evidence type="ECO:0000256" key="9">
    <source>
        <dbReference type="SAM" id="Phobius"/>
    </source>
</evidence>
<dbReference type="GO" id="GO:0008374">
    <property type="term" value="F:O-acyltransferase activity"/>
    <property type="evidence" value="ECO:0007669"/>
    <property type="project" value="InterPro"/>
</dbReference>
<name>A0AA35Z3Q3_LACSI</name>
<dbReference type="Pfam" id="PF13813">
    <property type="entry name" value="MBOAT_2"/>
    <property type="match status" value="1"/>
</dbReference>
<comment type="similarity">
    <text evidence="2">Belongs to the wax synthase family.</text>
</comment>
<dbReference type="InterPro" id="IPR044851">
    <property type="entry name" value="Wax_synthase"/>
</dbReference>
<reference evidence="11" key="1">
    <citation type="submission" date="2023-04" db="EMBL/GenBank/DDBJ databases">
        <authorList>
            <person name="Vijverberg K."/>
            <person name="Xiong W."/>
            <person name="Schranz E."/>
        </authorList>
    </citation>
    <scope>NUCLEOTIDE SEQUENCE</scope>
</reference>
<evidence type="ECO:0000256" key="3">
    <source>
        <dbReference type="ARBA" id="ARBA00022679"/>
    </source>
</evidence>
<dbReference type="PIRSF" id="PIRSF037006">
    <property type="entry name" value="Wax_synthase"/>
    <property type="match status" value="1"/>
</dbReference>
<feature type="transmembrane region" description="Helical" evidence="9">
    <location>
        <begin position="267"/>
        <end position="285"/>
    </location>
</feature>
<dbReference type="EMBL" id="OX465081">
    <property type="protein sequence ID" value="CAI9285300.1"/>
    <property type="molecule type" value="Genomic_DNA"/>
</dbReference>
<proteinExistence type="inferred from homology"/>
<dbReference type="InterPro" id="IPR017088">
    <property type="entry name" value="Wax_synthase_Magnoliopsida"/>
</dbReference>
<evidence type="ECO:0000259" key="10">
    <source>
        <dbReference type="Pfam" id="PF13813"/>
    </source>
</evidence>
<evidence type="ECO:0000313" key="11">
    <source>
        <dbReference type="EMBL" id="CAI9285300.1"/>
    </source>
</evidence>
<gene>
    <name evidence="11" type="ORF">LSALG_LOCUS24776</name>
</gene>
<dbReference type="PANTHER" id="PTHR31595:SF72">
    <property type="entry name" value="ACYL-COA--STEROL O-ACYLTRANSFERASE 1-LIKE"/>
    <property type="match status" value="1"/>
</dbReference>
<feature type="transmembrane region" description="Helical" evidence="9">
    <location>
        <begin position="9"/>
        <end position="29"/>
    </location>
</feature>
<feature type="transmembrane region" description="Helical" evidence="9">
    <location>
        <begin position="157"/>
        <end position="177"/>
    </location>
</feature>
<evidence type="ECO:0000256" key="2">
    <source>
        <dbReference type="ARBA" id="ARBA00007282"/>
    </source>
</evidence>
<feature type="transmembrane region" description="Helical" evidence="9">
    <location>
        <begin position="128"/>
        <end position="145"/>
    </location>
</feature>
<evidence type="ECO:0000256" key="8">
    <source>
        <dbReference type="ARBA" id="ARBA00023315"/>
    </source>
</evidence>
<protein>
    <recommendedName>
        <fullName evidence="10">Wax synthase domain-containing protein</fullName>
    </recommendedName>
</protein>
<feature type="domain" description="Wax synthase" evidence="10">
    <location>
        <begin position="186"/>
        <end position="272"/>
    </location>
</feature>
<evidence type="ECO:0000313" key="12">
    <source>
        <dbReference type="Proteomes" id="UP001177003"/>
    </source>
</evidence>
<evidence type="ECO:0000256" key="6">
    <source>
        <dbReference type="ARBA" id="ARBA00023098"/>
    </source>
</evidence>
<dbReference type="InterPro" id="IPR032805">
    <property type="entry name" value="Wax_synthase_dom"/>
</dbReference>
<dbReference type="AlphaFoldDB" id="A0AA35Z3Q3"/>
<feature type="transmembrane region" description="Helical" evidence="9">
    <location>
        <begin position="35"/>
        <end position="51"/>
    </location>
</feature>
<evidence type="ECO:0000256" key="1">
    <source>
        <dbReference type="ARBA" id="ARBA00004141"/>
    </source>
</evidence>
<sequence>MEGEVDKFIVVWIVVLACLLYSYTIGTLIPQGTTRLVALSIVTCLFLWLPLNLTTMHLGGLTSFFIAWLANFKLLLFAYGKGPLSSNPPIPLMHFVPMACLPIKAVHTTSISSPESSTQVIKKKVKKISIFKILLFGMLLKVYDYNEYIHPKLKMSLYCFHIYFMLDIVLAMVAYVARTLVQMELEPQFDEPYLATSLQDFWGRRWNLMVTSILHPTIYDPVRSISIHLVSREWASLVAIFTSFLVSGLMHEFIFYNIGRLKPTGEVTCFFLLHGVLVSVEVAIKKATKGKLHLPPIVSRPLTLGCVLTTCFWLFFPPFLRFKPDVRGCQESVAFLEFVTNGRLISPANASCPYLL</sequence>
<feature type="transmembrane region" description="Helical" evidence="9">
    <location>
        <begin position="58"/>
        <end position="79"/>
    </location>
</feature>
<evidence type="ECO:0000256" key="4">
    <source>
        <dbReference type="ARBA" id="ARBA00022692"/>
    </source>
</evidence>
<dbReference type="PANTHER" id="PTHR31595">
    <property type="entry name" value="LONG-CHAIN-ALCOHOL O-FATTY-ACYLTRANSFERASE 3-RELATED"/>
    <property type="match status" value="1"/>
</dbReference>
<keyword evidence="4 9" id="KW-0812">Transmembrane</keyword>
<keyword evidence="3" id="KW-0808">Transferase</keyword>
<evidence type="ECO:0000256" key="7">
    <source>
        <dbReference type="ARBA" id="ARBA00023136"/>
    </source>
</evidence>
<keyword evidence="7 9" id="KW-0472">Membrane</keyword>
<evidence type="ECO:0000256" key="5">
    <source>
        <dbReference type="ARBA" id="ARBA00022989"/>
    </source>
</evidence>
<organism evidence="11 12">
    <name type="scientific">Lactuca saligna</name>
    <name type="common">Willowleaf lettuce</name>
    <dbReference type="NCBI Taxonomy" id="75948"/>
    <lineage>
        <taxon>Eukaryota</taxon>
        <taxon>Viridiplantae</taxon>
        <taxon>Streptophyta</taxon>
        <taxon>Embryophyta</taxon>
        <taxon>Tracheophyta</taxon>
        <taxon>Spermatophyta</taxon>
        <taxon>Magnoliopsida</taxon>
        <taxon>eudicotyledons</taxon>
        <taxon>Gunneridae</taxon>
        <taxon>Pentapetalae</taxon>
        <taxon>asterids</taxon>
        <taxon>campanulids</taxon>
        <taxon>Asterales</taxon>
        <taxon>Asteraceae</taxon>
        <taxon>Cichorioideae</taxon>
        <taxon>Cichorieae</taxon>
        <taxon>Lactucinae</taxon>
        <taxon>Lactuca</taxon>
    </lineage>
</organism>
<dbReference type="Proteomes" id="UP001177003">
    <property type="component" value="Chromosome 5"/>
</dbReference>
<comment type="subcellular location">
    <subcellularLocation>
        <location evidence="1">Membrane</location>
        <topology evidence="1">Multi-pass membrane protein</topology>
    </subcellularLocation>
</comment>
<keyword evidence="6" id="KW-0443">Lipid metabolism</keyword>
<keyword evidence="12" id="KW-1185">Reference proteome</keyword>
<keyword evidence="5 9" id="KW-1133">Transmembrane helix</keyword>
<dbReference type="PROSITE" id="PS51257">
    <property type="entry name" value="PROKAR_LIPOPROTEIN"/>
    <property type="match status" value="1"/>
</dbReference>
<keyword evidence="8" id="KW-0012">Acyltransferase</keyword>
<dbReference type="GO" id="GO:0006629">
    <property type="term" value="P:lipid metabolic process"/>
    <property type="evidence" value="ECO:0007669"/>
    <property type="project" value="UniProtKB-KW"/>
</dbReference>
<feature type="transmembrane region" description="Helical" evidence="9">
    <location>
        <begin position="297"/>
        <end position="316"/>
    </location>
</feature>
<dbReference type="GO" id="GO:0016020">
    <property type="term" value="C:membrane"/>
    <property type="evidence" value="ECO:0007669"/>
    <property type="project" value="UniProtKB-SubCell"/>
</dbReference>